<dbReference type="OrthoDB" id="4554885at2"/>
<dbReference type="EMBL" id="JAAGNC010000081">
    <property type="protein sequence ID" value="NEC56931.1"/>
    <property type="molecule type" value="Genomic_DNA"/>
</dbReference>
<reference evidence="2 3" key="1">
    <citation type="submission" date="2016-10" db="EMBL/GenBank/DDBJ databases">
        <authorList>
            <person name="de Groot N.N."/>
        </authorList>
    </citation>
    <scope>NUCLEOTIDE SEQUENCE [LARGE SCALE GENOMIC DNA]</scope>
    <source>
        <strain evidence="2 3">DSM 44637</strain>
    </source>
</reference>
<dbReference type="Proteomes" id="UP000470404">
    <property type="component" value="Unassembled WGS sequence"/>
</dbReference>
<dbReference type="RefSeq" id="WP_067577517.1">
    <property type="nucleotide sequence ID" value="NZ_FOWC01000001.1"/>
</dbReference>
<dbReference type="Proteomes" id="UP000199137">
    <property type="component" value="Unassembled WGS sequence"/>
</dbReference>
<evidence type="ECO:0000313" key="1">
    <source>
        <dbReference type="EMBL" id="NEC56931.1"/>
    </source>
</evidence>
<dbReference type="AlphaFoldDB" id="A0A1I5FJL8"/>
<proteinExistence type="predicted"/>
<protein>
    <recommendedName>
        <fullName evidence="5">Asp23/Gls24 family envelope stress response protein</fullName>
    </recommendedName>
</protein>
<evidence type="ECO:0000313" key="4">
    <source>
        <dbReference type="Proteomes" id="UP000470404"/>
    </source>
</evidence>
<name>A0A1I5FJL8_9PSEU</name>
<reference evidence="1 4" key="2">
    <citation type="submission" date="2020-01" db="EMBL/GenBank/DDBJ databases">
        <title>Insect and environment-associated Actinomycetes.</title>
        <authorList>
            <person name="Currrie C."/>
            <person name="Chevrette M."/>
            <person name="Carlson C."/>
            <person name="Stubbendieck R."/>
            <person name="Wendt-Pienkowski E."/>
        </authorList>
    </citation>
    <scope>NUCLEOTIDE SEQUENCE [LARGE SCALE GENOMIC DNA]</scope>
    <source>
        <strain evidence="1 4">SID8386</strain>
    </source>
</reference>
<accession>A0A1I5FJL8</accession>
<keyword evidence="4" id="KW-1185">Reference proteome</keyword>
<gene>
    <name evidence="1" type="ORF">G3I59_15390</name>
    <name evidence="2" type="ORF">SAMN05421854_1011160</name>
</gene>
<dbReference type="STRING" id="112413.SAMN05421854_1011160"/>
<evidence type="ECO:0008006" key="5">
    <source>
        <dbReference type="Google" id="ProtNLM"/>
    </source>
</evidence>
<dbReference type="EMBL" id="FOWC01000001">
    <property type="protein sequence ID" value="SFO23809.1"/>
    <property type="molecule type" value="Genomic_DNA"/>
</dbReference>
<evidence type="ECO:0000313" key="2">
    <source>
        <dbReference type="EMBL" id="SFO23809.1"/>
    </source>
</evidence>
<organism evidence="2 3">
    <name type="scientific">Amycolatopsis rubida</name>
    <dbReference type="NCBI Taxonomy" id="112413"/>
    <lineage>
        <taxon>Bacteria</taxon>
        <taxon>Bacillati</taxon>
        <taxon>Actinomycetota</taxon>
        <taxon>Actinomycetes</taxon>
        <taxon>Pseudonocardiales</taxon>
        <taxon>Pseudonocardiaceae</taxon>
        <taxon>Amycolatopsis</taxon>
    </lineage>
</organism>
<evidence type="ECO:0000313" key="3">
    <source>
        <dbReference type="Proteomes" id="UP000199137"/>
    </source>
</evidence>
<sequence length="100" mass="10405">MTDPRSLAGRIADALSAVEGLRPATSVAAEISWLPTDPAGGSVDLSTESVEIRVVALRLPLPPLLSAAEARVRAVLDGTEWADARIRLVVTDIDGAAFAD</sequence>